<dbReference type="InterPro" id="IPR011033">
    <property type="entry name" value="PRC_barrel-like_sf"/>
</dbReference>
<proteinExistence type="inferred from homology"/>
<evidence type="ECO:0000256" key="4">
    <source>
        <dbReference type="ARBA" id="ARBA00023186"/>
    </source>
</evidence>
<dbReference type="InterPro" id="IPR036976">
    <property type="entry name" value="RimM_N_sf"/>
</dbReference>
<dbReference type="PANTHER" id="PTHR33692">
    <property type="entry name" value="RIBOSOME MATURATION FACTOR RIMM"/>
    <property type="match status" value="1"/>
</dbReference>
<dbReference type="Proteomes" id="UP000236286">
    <property type="component" value="Unassembled WGS sequence"/>
</dbReference>
<evidence type="ECO:0000259" key="8">
    <source>
        <dbReference type="Pfam" id="PF24986"/>
    </source>
</evidence>
<keyword evidence="1 5" id="KW-0963">Cytoplasm</keyword>
<reference evidence="9 10" key="1">
    <citation type="submission" date="2017-10" db="EMBL/GenBank/DDBJ databases">
        <title>Genome announcement of Methylocella silvestris TVC from permafrost.</title>
        <authorList>
            <person name="Wang J."/>
            <person name="Geng K."/>
            <person name="Ul-Haque F."/>
            <person name="Crombie A.T."/>
            <person name="Street L.E."/>
            <person name="Wookey P.A."/>
            <person name="Murrell J.C."/>
            <person name="Pratscher J."/>
        </authorList>
    </citation>
    <scope>NUCLEOTIDE SEQUENCE [LARGE SCALE GENOMIC DNA]</scope>
    <source>
        <strain evidence="9 10">TVC</strain>
    </source>
</reference>
<keyword evidence="3 5" id="KW-0698">rRNA processing</keyword>
<comment type="subunit">
    <text evidence="5">Binds ribosomal protein uS19.</text>
</comment>
<comment type="domain">
    <text evidence="5">The PRC barrel domain binds ribosomal protein uS19.</text>
</comment>
<dbReference type="PANTHER" id="PTHR33692:SF1">
    <property type="entry name" value="RIBOSOME MATURATION FACTOR RIMM"/>
    <property type="match status" value="1"/>
</dbReference>
<comment type="subcellular location">
    <subcellularLocation>
        <location evidence="5">Cytoplasm</location>
    </subcellularLocation>
</comment>
<protein>
    <recommendedName>
        <fullName evidence="5">Ribosome maturation factor RimM</fullName>
    </recommendedName>
</protein>
<keyword evidence="2 5" id="KW-0690">Ribosome biogenesis</keyword>
<dbReference type="Pfam" id="PF01782">
    <property type="entry name" value="RimM"/>
    <property type="match status" value="1"/>
</dbReference>
<dbReference type="OrthoDB" id="9788191at2"/>
<comment type="similarity">
    <text evidence="5">Belongs to the RimM family.</text>
</comment>
<gene>
    <name evidence="5" type="primary">rimM</name>
    <name evidence="9" type="ORF">CR492_08490</name>
</gene>
<dbReference type="SUPFAM" id="SSF50346">
    <property type="entry name" value="PRC-barrel domain"/>
    <property type="match status" value="1"/>
</dbReference>
<dbReference type="EMBL" id="PDZR01000007">
    <property type="protein sequence ID" value="PNG26431.1"/>
    <property type="molecule type" value="Genomic_DNA"/>
</dbReference>
<dbReference type="AlphaFoldDB" id="A0A2J7TI20"/>
<dbReference type="GO" id="GO:0005840">
    <property type="term" value="C:ribosome"/>
    <property type="evidence" value="ECO:0007669"/>
    <property type="project" value="InterPro"/>
</dbReference>
<sequence>MDRQIPDRKTSDRLVLVGRFGAPHGVRGELRLQSFTENPAAISSYGPLTDRAGAKAFSILAARAVKPALFVVKLKGVDDRTAAETLTNVEVFVAREKLPEVAADEFYLADLIGLEALDVARAPFGRVKNVLDFGAGDILEIEPVGGGETLLLPFTRQVAPEIDLAAGYIVIDPPAERAAPAFLQDDDTEAAASPPPSAS</sequence>
<accession>A0A2J7TI20</accession>
<dbReference type="Pfam" id="PF24986">
    <property type="entry name" value="PRC_RimM"/>
    <property type="match status" value="1"/>
</dbReference>
<dbReference type="RefSeq" id="WP_102843314.1">
    <property type="nucleotide sequence ID" value="NZ_PDZR01000007.1"/>
</dbReference>
<dbReference type="Gene3D" id="2.40.30.60">
    <property type="entry name" value="RimM"/>
    <property type="match status" value="1"/>
</dbReference>
<dbReference type="NCBIfam" id="TIGR02273">
    <property type="entry name" value="16S_RimM"/>
    <property type="match status" value="1"/>
</dbReference>
<keyword evidence="4 5" id="KW-0143">Chaperone</keyword>
<dbReference type="SUPFAM" id="SSF50447">
    <property type="entry name" value="Translation proteins"/>
    <property type="match status" value="1"/>
</dbReference>
<evidence type="ECO:0000256" key="3">
    <source>
        <dbReference type="ARBA" id="ARBA00022552"/>
    </source>
</evidence>
<evidence type="ECO:0000256" key="1">
    <source>
        <dbReference type="ARBA" id="ARBA00022490"/>
    </source>
</evidence>
<evidence type="ECO:0000313" key="10">
    <source>
        <dbReference type="Proteomes" id="UP000236286"/>
    </source>
</evidence>
<feature type="domain" description="RimM N-terminal" evidence="7">
    <location>
        <begin position="17"/>
        <end position="96"/>
    </location>
</feature>
<dbReference type="InterPro" id="IPR002676">
    <property type="entry name" value="RimM_N"/>
</dbReference>
<comment type="function">
    <text evidence="5">An accessory protein needed during the final step in the assembly of 30S ribosomal subunit, possibly for assembly of the head region. Essential for efficient processing of 16S rRNA. May be needed both before and after RbfA during the maturation of 16S rRNA. It has affinity for free ribosomal 30S subunits but not for 70S ribosomes.</text>
</comment>
<dbReference type="GO" id="GO:0042274">
    <property type="term" value="P:ribosomal small subunit biogenesis"/>
    <property type="evidence" value="ECO:0007669"/>
    <property type="project" value="UniProtKB-UniRule"/>
</dbReference>
<dbReference type="GO" id="GO:0006364">
    <property type="term" value="P:rRNA processing"/>
    <property type="evidence" value="ECO:0007669"/>
    <property type="project" value="UniProtKB-UniRule"/>
</dbReference>
<organism evidence="9 10">
    <name type="scientific">Methylocella silvestris</name>
    <dbReference type="NCBI Taxonomy" id="199596"/>
    <lineage>
        <taxon>Bacteria</taxon>
        <taxon>Pseudomonadati</taxon>
        <taxon>Pseudomonadota</taxon>
        <taxon>Alphaproteobacteria</taxon>
        <taxon>Hyphomicrobiales</taxon>
        <taxon>Beijerinckiaceae</taxon>
        <taxon>Methylocella</taxon>
    </lineage>
</organism>
<evidence type="ECO:0000259" key="7">
    <source>
        <dbReference type="Pfam" id="PF01782"/>
    </source>
</evidence>
<feature type="region of interest" description="Disordered" evidence="6">
    <location>
        <begin position="180"/>
        <end position="199"/>
    </location>
</feature>
<dbReference type="InterPro" id="IPR009000">
    <property type="entry name" value="Transl_B-barrel_sf"/>
</dbReference>
<feature type="domain" description="Ribosome maturation factor RimM PRC barrel" evidence="8">
    <location>
        <begin position="110"/>
        <end position="175"/>
    </location>
</feature>
<dbReference type="InterPro" id="IPR056792">
    <property type="entry name" value="PRC_RimM"/>
</dbReference>
<evidence type="ECO:0000256" key="5">
    <source>
        <dbReference type="HAMAP-Rule" id="MF_00014"/>
    </source>
</evidence>
<comment type="caution">
    <text evidence="9">The sequence shown here is derived from an EMBL/GenBank/DDBJ whole genome shotgun (WGS) entry which is preliminary data.</text>
</comment>
<dbReference type="InterPro" id="IPR011961">
    <property type="entry name" value="RimM"/>
</dbReference>
<dbReference type="GO" id="GO:0005737">
    <property type="term" value="C:cytoplasm"/>
    <property type="evidence" value="ECO:0007669"/>
    <property type="project" value="UniProtKB-SubCell"/>
</dbReference>
<dbReference type="HAMAP" id="MF_00014">
    <property type="entry name" value="Ribosome_mat_RimM"/>
    <property type="match status" value="1"/>
</dbReference>
<evidence type="ECO:0000256" key="2">
    <source>
        <dbReference type="ARBA" id="ARBA00022517"/>
    </source>
</evidence>
<dbReference type="GO" id="GO:0043022">
    <property type="term" value="F:ribosome binding"/>
    <property type="evidence" value="ECO:0007669"/>
    <property type="project" value="InterPro"/>
</dbReference>
<evidence type="ECO:0000256" key="6">
    <source>
        <dbReference type="SAM" id="MobiDB-lite"/>
    </source>
</evidence>
<dbReference type="Gene3D" id="2.30.30.240">
    <property type="entry name" value="PRC-barrel domain"/>
    <property type="match status" value="1"/>
</dbReference>
<evidence type="ECO:0000313" key="9">
    <source>
        <dbReference type="EMBL" id="PNG26431.1"/>
    </source>
</evidence>
<name>A0A2J7TI20_METSI</name>